<dbReference type="SUPFAM" id="SSF52540">
    <property type="entry name" value="P-loop containing nucleoside triphosphate hydrolases"/>
    <property type="match status" value="2"/>
</dbReference>
<dbReference type="RefSeq" id="WP_085251805.1">
    <property type="nucleotide sequence ID" value="NZ_CAJMWJ010000001.1"/>
</dbReference>
<dbReference type="NCBIfam" id="NF007739">
    <property type="entry name" value="PRK10419.1"/>
    <property type="match status" value="2"/>
</dbReference>
<dbReference type="OrthoDB" id="8036461at2"/>
<dbReference type="EMBL" id="LQPQ01000148">
    <property type="protein sequence ID" value="ORW71273.1"/>
    <property type="molecule type" value="Genomic_DNA"/>
</dbReference>
<evidence type="ECO:0000256" key="7">
    <source>
        <dbReference type="ARBA" id="ARBA00023136"/>
    </source>
</evidence>
<dbReference type="GO" id="GO:0005524">
    <property type="term" value="F:ATP binding"/>
    <property type="evidence" value="ECO:0007669"/>
    <property type="project" value="UniProtKB-KW"/>
</dbReference>
<evidence type="ECO:0000256" key="3">
    <source>
        <dbReference type="ARBA" id="ARBA00022448"/>
    </source>
</evidence>
<reference evidence="9 10" key="1">
    <citation type="submission" date="2016-01" db="EMBL/GenBank/DDBJ databases">
        <title>The new phylogeny of the genus Mycobacterium.</title>
        <authorList>
            <person name="Tarcisio F."/>
            <person name="Conor M."/>
            <person name="Antonella G."/>
            <person name="Elisabetta G."/>
            <person name="Giulia F.S."/>
            <person name="Sara T."/>
            <person name="Anna F."/>
            <person name="Clotilde B."/>
            <person name="Roberto B."/>
            <person name="Veronica D.S."/>
            <person name="Fabio R."/>
            <person name="Monica P."/>
            <person name="Olivier J."/>
            <person name="Enrico T."/>
            <person name="Nicola S."/>
        </authorList>
    </citation>
    <scope>NUCLEOTIDE SEQUENCE [LARGE SCALE GENOMIC DNA]</scope>
    <source>
        <strain evidence="9 10">DSM 45176</strain>
    </source>
</reference>
<keyword evidence="10" id="KW-1185">Reference proteome</keyword>
<keyword evidence="5" id="KW-0547">Nucleotide-binding</keyword>
<protein>
    <submittedName>
        <fullName evidence="9">ABC transporter ATP-binding protein</fullName>
    </submittedName>
</protein>
<feature type="domain" description="ABC transporter" evidence="8">
    <location>
        <begin position="311"/>
        <end position="560"/>
    </location>
</feature>
<keyword evidence="4" id="KW-1003">Cell membrane</keyword>
<sequence>MSRAALPLLSVEGLEVRFGSNEPVVRGVDLTVGRGQTVAVVGESGSGKSTTAAAILGLLSPGGRITAGRITFDGRDIASADRKADQRVLRSIRGREIGYVPQDPMTNLNPVWTVGFQIREALRANRSDRKRGEAGCSGSRPWGTDSRDARRRAVQLLAEAGMADPAKQSGRYPHQLSGGMCQRALIAIGLAGRPRLLIADEPTSALDVTVQRQVLDHLQRLTDELGTALLLITHDLALAAERAEAVVVIHRGVVVESGAARAILRDPRHEYTRRLVAAAPSFTARDKRAAQIRSRVAAQAAEHAGGHDDILVVSELTKIYRESRGAPWRRVEFRAVDRVSFRLRRASTLAIVGESGSGKSTLARMVLGLLQPTSGTVVFDSNQIDKLDRDEMLAFRRRMQPVFQNPYSSLDPMYSVFRAIEEPLRIHRVGDRNQRRQAVRELVEQVGLPTSALGRLPRELSGGQRQRVAIARALALRPDVLVCDEAVSALDVLVQAQILDLLAELQASLGLTYLFISHDLAVVRQIADDVLVMRAGRVLEHAPTEEVFTRPRHEYTQQLLAAIPGASAASR</sequence>
<dbReference type="Proteomes" id="UP000193087">
    <property type="component" value="Unassembled WGS sequence"/>
</dbReference>
<keyword evidence="7" id="KW-0472">Membrane</keyword>
<evidence type="ECO:0000256" key="5">
    <source>
        <dbReference type="ARBA" id="ARBA00022741"/>
    </source>
</evidence>
<gene>
    <name evidence="9" type="ORF">AWC22_24965</name>
</gene>
<feature type="domain" description="ABC transporter" evidence="8">
    <location>
        <begin position="9"/>
        <end position="276"/>
    </location>
</feature>
<evidence type="ECO:0000259" key="8">
    <source>
        <dbReference type="PROSITE" id="PS50893"/>
    </source>
</evidence>
<dbReference type="InterPro" id="IPR027417">
    <property type="entry name" value="P-loop_NTPase"/>
</dbReference>
<dbReference type="GO" id="GO:0016887">
    <property type="term" value="F:ATP hydrolysis activity"/>
    <property type="evidence" value="ECO:0007669"/>
    <property type="project" value="InterPro"/>
</dbReference>
<comment type="subcellular location">
    <subcellularLocation>
        <location evidence="1">Cell membrane</location>
        <topology evidence="1">Peripheral membrane protein</topology>
    </subcellularLocation>
</comment>
<dbReference type="Gene3D" id="3.40.50.300">
    <property type="entry name" value="P-loop containing nucleotide triphosphate hydrolases"/>
    <property type="match status" value="2"/>
</dbReference>
<dbReference type="PROSITE" id="PS50893">
    <property type="entry name" value="ABC_TRANSPORTER_2"/>
    <property type="match status" value="2"/>
</dbReference>
<evidence type="ECO:0000313" key="9">
    <source>
        <dbReference type="EMBL" id="ORW71273.1"/>
    </source>
</evidence>
<dbReference type="STRING" id="486698.AWC22_24965"/>
<dbReference type="Pfam" id="PF00005">
    <property type="entry name" value="ABC_tran"/>
    <property type="match status" value="2"/>
</dbReference>
<dbReference type="Pfam" id="PF08352">
    <property type="entry name" value="oligo_HPY"/>
    <property type="match status" value="2"/>
</dbReference>
<dbReference type="InterPro" id="IPR003439">
    <property type="entry name" value="ABC_transporter-like_ATP-bd"/>
</dbReference>
<accession>A0A1X2C5Z2</accession>
<dbReference type="PANTHER" id="PTHR43297:SF2">
    <property type="entry name" value="DIPEPTIDE TRANSPORT ATP-BINDING PROTEIN DPPD"/>
    <property type="match status" value="1"/>
</dbReference>
<dbReference type="CDD" id="cd03257">
    <property type="entry name" value="ABC_NikE_OppD_transporters"/>
    <property type="match status" value="2"/>
</dbReference>
<organism evidence="9 10">
    <name type="scientific">Mycobacterium riyadhense</name>
    <dbReference type="NCBI Taxonomy" id="486698"/>
    <lineage>
        <taxon>Bacteria</taxon>
        <taxon>Bacillati</taxon>
        <taxon>Actinomycetota</taxon>
        <taxon>Actinomycetes</taxon>
        <taxon>Mycobacteriales</taxon>
        <taxon>Mycobacteriaceae</taxon>
        <taxon>Mycobacterium</taxon>
    </lineage>
</organism>
<evidence type="ECO:0000313" key="10">
    <source>
        <dbReference type="Proteomes" id="UP000193087"/>
    </source>
</evidence>
<evidence type="ECO:0000256" key="4">
    <source>
        <dbReference type="ARBA" id="ARBA00022475"/>
    </source>
</evidence>
<dbReference type="InterPro" id="IPR013563">
    <property type="entry name" value="Oligopep_ABC_C"/>
</dbReference>
<proteinExistence type="inferred from homology"/>
<dbReference type="AlphaFoldDB" id="A0A1X2C5Z2"/>
<dbReference type="NCBIfam" id="NF008453">
    <property type="entry name" value="PRK11308.1"/>
    <property type="match status" value="2"/>
</dbReference>
<comment type="similarity">
    <text evidence="2">Belongs to the ABC transporter superfamily.</text>
</comment>
<dbReference type="InterPro" id="IPR050388">
    <property type="entry name" value="ABC_Ni/Peptide_Import"/>
</dbReference>
<keyword evidence="6 9" id="KW-0067">ATP-binding</keyword>
<dbReference type="InterPro" id="IPR003593">
    <property type="entry name" value="AAA+_ATPase"/>
</dbReference>
<dbReference type="GeneID" id="93497260"/>
<dbReference type="SMART" id="SM00382">
    <property type="entry name" value="AAA"/>
    <property type="match status" value="2"/>
</dbReference>
<dbReference type="GO" id="GO:0005886">
    <property type="term" value="C:plasma membrane"/>
    <property type="evidence" value="ECO:0007669"/>
    <property type="project" value="UniProtKB-SubCell"/>
</dbReference>
<dbReference type="GO" id="GO:0015833">
    <property type="term" value="P:peptide transport"/>
    <property type="evidence" value="ECO:0007669"/>
    <property type="project" value="InterPro"/>
</dbReference>
<name>A0A1X2C5Z2_9MYCO</name>
<dbReference type="InterPro" id="IPR017871">
    <property type="entry name" value="ABC_transporter-like_CS"/>
</dbReference>
<dbReference type="PROSITE" id="PS00211">
    <property type="entry name" value="ABC_TRANSPORTER_1"/>
    <property type="match status" value="2"/>
</dbReference>
<evidence type="ECO:0000256" key="6">
    <source>
        <dbReference type="ARBA" id="ARBA00022840"/>
    </source>
</evidence>
<dbReference type="FunFam" id="3.40.50.300:FF:001383">
    <property type="entry name" value="Peptide ABC transporter ATP-binding protein"/>
    <property type="match status" value="1"/>
</dbReference>
<keyword evidence="3" id="KW-0813">Transport</keyword>
<comment type="caution">
    <text evidence="9">The sequence shown here is derived from an EMBL/GenBank/DDBJ whole genome shotgun (WGS) entry which is preliminary data.</text>
</comment>
<dbReference type="PANTHER" id="PTHR43297">
    <property type="entry name" value="OLIGOPEPTIDE TRANSPORT ATP-BINDING PROTEIN APPD"/>
    <property type="match status" value="1"/>
</dbReference>
<evidence type="ECO:0000256" key="2">
    <source>
        <dbReference type="ARBA" id="ARBA00005417"/>
    </source>
</evidence>
<evidence type="ECO:0000256" key="1">
    <source>
        <dbReference type="ARBA" id="ARBA00004202"/>
    </source>
</evidence>